<dbReference type="InterPro" id="IPR036312">
    <property type="entry name" value="Bifun_inhib/LTP/seed_sf"/>
</dbReference>
<feature type="non-terminal residue" evidence="3">
    <location>
        <position position="1"/>
    </location>
</feature>
<dbReference type="Pfam" id="PF14368">
    <property type="entry name" value="LTP_2"/>
    <property type="match status" value="1"/>
</dbReference>
<feature type="chain" id="PRO_5023806056" description="Bifunctional inhibitor/plant lipid transfer protein/seed storage helical domain-containing protein" evidence="1">
    <location>
        <begin position="22"/>
        <end position="100"/>
    </location>
</feature>
<dbReference type="Gramene" id="TVU36074">
    <property type="protein sequence ID" value="TVU36074"/>
    <property type="gene ID" value="EJB05_17987"/>
</dbReference>
<reference evidence="3 4" key="1">
    <citation type="journal article" date="2019" name="Sci. Rep.">
        <title>A high-quality genome of Eragrostis curvula grass provides insights into Poaceae evolution and supports new strategies to enhance forage quality.</title>
        <authorList>
            <person name="Carballo J."/>
            <person name="Santos B.A.C.M."/>
            <person name="Zappacosta D."/>
            <person name="Garbus I."/>
            <person name="Selva J.P."/>
            <person name="Gallo C.A."/>
            <person name="Diaz A."/>
            <person name="Albertini E."/>
            <person name="Caccamo M."/>
            <person name="Echenique V."/>
        </authorList>
    </citation>
    <scope>NUCLEOTIDE SEQUENCE [LARGE SCALE GENOMIC DNA]</scope>
    <source>
        <strain evidence="4">cv. Victoria</strain>
        <tissue evidence="3">Leaf</tissue>
    </source>
</reference>
<dbReference type="PANTHER" id="PTHR33122:SF62">
    <property type="entry name" value="OS01G0914300 PROTEIN"/>
    <property type="match status" value="1"/>
</dbReference>
<protein>
    <recommendedName>
        <fullName evidence="2">Bifunctional inhibitor/plant lipid transfer protein/seed storage helical domain-containing protein</fullName>
    </recommendedName>
</protein>
<evidence type="ECO:0000313" key="4">
    <source>
        <dbReference type="Proteomes" id="UP000324897"/>
    </source>
</evidence>
<evidence type="ECO:0000259" key="2">
    <source>
        <dbReference type="Pfam" id="PF14368"/>
    </source>
</evidence>
<proteinExistence type="predicted"/>
<dbReference type="EMBL" id="RWGY01000009">
    <property type="protein sequence ID" value="TVU36074.1"/>
    <property type="molecule type" value="Genomic_DNA"/>
</dbReference>
<keyword evidence="4" id="KW-1185">Reference proteome</keyword>
<organism evidence="3 4">
    <name type="scientific">Eragrostis curvula</name>
    <name type="common">weeping love grass</name>
    <dbReference type="NCBI Taxonomy" id="38414"/>
    <lineage>
        <taxon>Eukaryota</taxon>
        <taxon>Viridiplantae</taxon>
        <taxon>Streptophyta</taxon>
        <taxon>Embryophyta</taxon>
        <taxon>Tracheophyta</taxon>
        <taxon>Spermatophyta</taxon>
        <taxon>Magnoliopsida</taxon>
        <taxon>Liliopsida</taxon>
        <taxon>Poales</taxon>
        <taxon>Poaceae</taxon>
        <taxon>PACMAD clade</taxon>
        <taxon>Chloridoideae</taxon>
        <taxon>Eragrostideae</taxon>
        <taxon>Eragrostidinae</taxon>
        <taxon>Eragrostis</taxon>
    </lineage>
</organism>
<gene>
    <name evidence="3" type="ORF">EJB05_17987</name>
</gene>
<dbReference type="SUPFAM" id="SSF47699">
    <property type="entry name" value="Bifunctional inhibitor/lipid-transfer protein/seed storage 2S albumin"/>
    <property type="match status" value="1"/>
</dbReference>
<name>A0A5J9VKU1_9POAL</name>
<dbReference type="AlphaFoldDB" id="A0A5J9VKU1"/>
<comment type="caution">
    <text evidence="3">The sequence shown here is derived from an EMBL/GenBank/DDBJ whole genome shotgun (WGS) entry which is preliminary data.</text>
</comment>
<evidence type="ECO:0000313" key="3">
    <source>
        <dbReference type="EMBL" id="TVU36074.1"/>
    </source>
</evidence>
<feature type="signal peptide" evidence="1">
    <location>
        <begin position="1"/>
        <end position="21"/>
    </location>
</feature>
<dbReference type="Proteomes" id="UP000324897">
    <property type="component" value="Unassembled WGS sequence"/>
</dbReference>
<dbReference type="PANTHER" id="PTHR33122">
    <property type="entry name" value="LIPID BINDING PROTEIN-RELATED"/>
    <property type="match status" value="1"/>
</dbReference>
<dbReference type="InterPro" id="IPR039265">
    <property type="entry name" value="DIR1-like"/>
</dbReference>
<dbReference type="GO" id="GO:0009627">
    <property type="term" value="P:systemic acquired resistance"/>
    <property type="evidence" value="ECO:0007669"/>
    <property type="project" value="InterPro"/>
</dbReference>
<keyword evidence="1" id="KW-0732">Signal</keyword>
<dbReference type="InterPro" id="IPR016140">
    <property type="entry name" value="Bifunc_inhib/LTP/seed_store"/>
</dbReference>
<dbReference type="OrthoDB" id="643149at2759"/>
<sequence>MAGRKSAAVLVSLLIVAAATAAGALTICGVDQSAVDACRSYCQVGSTDYTPAPLCCKKLKNAKFDCLCSYKSMLPSDIDPDRVMQIPPKCGIPAPPNLCN</sequence>
<feature type="domain" description="Bifunctional inhibitor/plant lipid transfer protein/seed storage helical" evidence="2">
    <location>
        <begin position="16"/>
        <end position="99"/>
    </location>
</feature>
<evidence type="ECO:0000256" key="1">
    <source>
        <dbReference type="SAM" id="SignalP"/>
    </source>
</evidence>
<dbReference type="CDD" id="cd04660">
    <property type="entry name" value="nsLTP_like"/>
    <property type="match status" value="1"/>
</dbReference>
<dbReference type="GO" id="GO:0005504">
    <property type="term" value="F:fatty acid binding"/>
    <property type="evidence" value="ECO:0007669"/>
    <property type="project" value="InterPro"/>
</dbReference>
<accession>A0A5J9VKU1</accession>
<dbReference type="Gene3D" id="1.10.110.10">
    <property type="entry name" value="Plant lipid-transfer and hydrophobic proteins"/>
    <property type="match status" value="1"/>
</dbReference>
<dbReference type="InterPro" id="IPR044741">
    <property type="entry name" value="NsLTP-like"/>
</dbReference>